<dbReference type="InterPro" id="IPR015915">
    <property type="entry name" value="Kelch-typ_b-propeller"/>
</dbReference>
<dbReference type="Gene3D" id="2.120.10.80">
    <property type="entry name" value="Kelch-type beta propeller"/>
    <property type="match status" value="1"/>
</dbReference>
<dbReference type="Gramene" id="ESQ51524">
    <property type="protein sequence ID" value="ESQ51524"/>
    <property type="gene ID" value="EUTSA_v10017748mg"/>
</dbReference>
<dbReference type="Pfam" id="PF00646">
    <property type="entry name" value="F-box"/>
    <property type="match status" value="1"/>
</dbReference>
<evidence type="ECO:0000259" key="1">
    <source>
        <dbReference type="PROSITE" id="PS50181"/>
    </source>
</evidence>
<dbReference type="InterPro" id="IPR036047">
    <property type="entry name" value="F-box-like_dom_sf"/>
</dbReference>
<dbReference type="PANTHER" id="PTHR24414:SF184">
    <property type="entry name" value="GALACTOSE OXIDASE_KELCH REPEAT SUPERFAMILY PROTEIN"/>
    <property type="match status" value="1"/>
</dbReference>
<feature type="domain" description="F-box" evidence="1">
    <location>
        <begin position="16"/>
        <end position="62"/>
    </location>
</feature>
<evidence type="ECO:0000313" key="3">
    <source>
        <dbReference type="Proteomes" id="UP000030689"/>
    </source>
</evidence>
<dbReference type="KEGG" id="eus:EUTSA_v10017748mg"/>
<dbReference type="eggNOG" id="KOG1072">
    <property type="taxonomic scope" value="Eukaryota"/>
</dbReference>
<dbReference type="OMA" id="TIDCTSH"/>
<dbReference type="EMBL" id="KI517385">
    <property type="protein sequence ID" value="ESQ51524.1"/>
    <property type="molecule type" value="Genomic_DNA"/>
</dbReference>
<dbReference type="PROSITE" id="PS50181">
    <property type="entry name" value="FBOX"/>
    <property type="match status" value="1"/>
</dbReference>
<organism evidence="2 3">
    <name type="scientific">Eutrema salsugineum</name>
    <name type="common">Saltwater cress</name>
    <name type="synonym">Sisymbrium salsugineum</name>
    <dbReference type="NCBI Taxonomy" id="72664"/>
    <lineage>
        <taxon>Eukaryota</taxon>
        <taxon>Viridiplantae</taxon>
        <taxon>Streptophyta</taxon>
        <taxon>Embryophyta</taxon>
        <taxon>Tracheophyta</taxon>
        <taxon>Spermatophyta</taxon>
        <taxon>Magnoliopsida</taxon>
        <taxon>eudicotyledons</taxon>
        <taxon>Gunneridae</taxon>
        <taxon>Pentapetalae</taxon>
        <taxon>rosids</taxon>
        <taxon>malvids</taxon>
        <taxon>Brassicales</taxon>
        <taxon>Brassicaceae</taxon>
        <taxon>Eutremeae</taxon>
        <taxon>Eutrema</taxon>
    </lineage>
</organism>
<gene>
    <name evidence="2" type="ORF">EUTSA_v10017748mg</name>
</gene>
<name>V4M5M6_EUTSA</name>
<evidence type="ECO:0000313" key="2">
    <source>
        <dbReference type="EMBL" id="ESQ51524.1"/>
    </source>
</evidence>
<dbReference type="CDD" id="cd22152">
    <property type="entry name" value="F-box_AtAFR-like"/>
    <property type="match status" value="1"/>
</dbReference>
<dbReference type="SUPFAM" id="SSF117281">
    <property type="entry name" value="Kelch motif"/>
    <property type="match status" value="1"/>
</dbReference>
<dbReference type="InterPro" id="IPR050354">
    <property type="entry name" value="F-box/kelch-repeat_ARATH"/>
</dbReference>
<dbReference type="Proteomes" id="UP000030689">
    <property type="component" value="Unassembled WGS sequence"/>
</dbReference>
<sequence length="313" mass="36195">MSSKVKAEEEKTSKPESLITLLPEEIIIDILARVPSCHYQTLSQVSKHFRSLLASDELYATRSLLGCTKRCRLYVLLYNRERRDDACFVAVSPRIYMFGGDQNNMALSIDCRSHTVQRLPDMPVPMSGTVADVIDGRIYIIGDGGNYVLEKVMVVFDTKSQKWESRVIKPGVELGDTWSYGCVVMADKLYTRDDHNSFVYEPKECKWETDEMLNFQKWRDACVVDDVLYSLNPDENYKLRAYDPAQKCWRVVKGLEKLLSKFLGWPYTVSYDLCAEISLETHQGGEIWGKIEWFDHGIFYENFYFRKSLAVMV</sequence>
<keyword evidence="3" id="KW-1185">Reference proteome</keyword>
<protein>
    <recommendedName>
        <fullName evidence="1">F-box domain-containing protein</fullName>
    </recommendedName>
</protein>
<dbReference type="AlphaFoldDB" id="V4M5M6"/>
<dbReference type="Pfam" id="PF25210">
    <property type="entry name" value="Kelch_FKB95"/>
    <property type="match status" value="1"/>
</dbReference>
<dbReference type="PANTHER" id="PTHR24414">
    <property type="entry name" value="F-BOX/KELCH-REPEAT PROTEIN SKIP4"/>
    <property type="match status" value="1"/>
</dbReference>
<reference evidence="2 3" key="1">
    <citation type="journal article" date="2013" name="Front. Plant Sci.">
        <title>The Reference Genome of the Halophytic Plant Eutrema salsugineum.</title>
        <authorList>
            <person name="Yang R."/>
            <person name="Jarvis D.E."/>
            <person name="Chen H."/>
            <person name="Beilstein M.A."/>
            <person name="Grimwood J."/>
            <person name="Jenkins J."/>
            <person name="Shu S."/>
            <person name="Prochnik S."/>
            <person name="Xin M."/>
            <person name="Ma C."/>
            <person name="Schmutz J."/>
            <person name="Wing R.A."/>
            <person name="Mitchell-Olds T."/>
            <person name="Schumaker K.S."/>
            <person name="Wang X."/>
        </authorList>
    </citation>
    <scope>NUCLEOTIDE SEQUENCE [LARGE SCALE GENOMIC DNA]</scope>
</reference>
<proteinExistence type="predicted"/>
<accession>V4M5M6</accession>
<dbReference type="InterPro" id="IPR057499">
    <property type="entry name" value="Kelch_FKB95"/>
</dbReference>
<dbReference type="SMART" id="SM00256">
    <property type="entry name" value="FBOX"/>
    <property type="match status" value="1"/>
</dbReference>
<dbReference type="InterPro" id="IPR001810">
    <property type="entry name" value="F-box_dom"/>
</dbReference>
<dbReference type="SUPFAM" id="SSF81383">
    <property type="entry name" value="F-box domain"/>
    <property type="match status" value="1"/>
</dbReference>